<dbReference type="InterPro" id="IPR032807">
    <property type="entry name" value="GNVR"/>
</dbReference>
<dbReference type="RefSeq" id="WP_150571396.1">
    <property type="nucleotide sequence ID" value="NZ_CABVHF010000024.1"/>
</dbReference>
<evidence type="ECO:0000313" key="10">
    <source>
        <dbReference type="EMBL" id="VVN25328.1"/>
    </source>
</evidence>
<keyword evidence="4 7" id="KW-1133">Transmembrane helix</keyword>
<evidence type="ECO:0000256" key="6">
    <source>
        <dbReference type="SAM" id="Coils"/>
    </source>
</evidence>
<keyword evidence="5 7" id="KW-0472">Membrane</keyword>
<organism evidence="10 11">
    <name type="scientific">Pseudomonas fluorescens</name>
    <dbReference type="NCBI Taxonomy" id="294"/>
    <lineage>
        <taxon>Bacteria</taxon>
        <taxon>Pseudomonadati</taxon>
        <taxon>Pseudomonadota</taxon>
        <taxon>Gammaproteobacteria</taxon>
        <taxon>Pseudomonadales</taxon>
        <taxon>Pseudomonadaceae</taxon>
        <taxon>Pseudomonas</taxon>
    </lineage>
</organism>
<dbReference type="GO" id="GO:0005886">
    <property type="term" value="C:plasma membrane"/>
    <property type="evidence" value="ECO:0007669"/>
    <property type="project" value="UniProtKB-SubCell"/>
</dbReference>
<dbReference type="Gene3D" id="3.30.1890.10">
    <property type="entry name" value="FepE-like"/>
    <property type="match status" value="1"/>
</dbReference>
<comment type="subcellular location">
    <subcellularLocation>
        <location evidence="1">Cell membrane</location>
        <topology evidence="1">Multi-pass membrane protein</topology>
    </subcellularLocation>
</comment>
<name>A0A5E6W981_PSEFL</name>
<evidence type="ECO:0000256" key="1">
    <source>
        <dbReference type="ARBA" id="ARBA00004651"/>
    </source>
</evidence>
<reference evidence="10 11" key="1">
    <citation type="submission" date="2019-09" db="EMBL/GenBank/DDBJ databases">
        <authorList>
            <person name="Chandra G."/>
            <person name="Truman W A."/>
        </authorList>
    </citation>
    <scope>NUCLEOTIDE SEQUENCE [LARGE SCALE GENOMIC DNA]</scope>
    <source>
        <strain evidence="10">PS631</strain>
    </source>
</reference>
<evidence type="ECO:0000259" key="9">
    <source>
        <dbReference type="Pfam" id="PF13807"/>
    </source>
</evidence>
<evidence type="ECO:0000256" key="4">
    <source>
        <dbReference type="ARBA" id="ARBA00022989"/>
    </source>
</evidence>
<dbReference type="PANTHER" id="PTHR32309">
    <property type="entry name" value="TYROSINE-PROTEIN KINASE"/>
    <property type="match status" value="1"/>
</dbReference>
<dbReference type="Pfam" id="PF13807">
    <property type="entry name" value="GNVR"/>
    <property type="match status" value="1"/>
</dbReference>
<feature type="transmembrane region" description="Helical" evidence="7">
    <location>
        <begin position="319"/>
        <end position="338"/>
    </location>
</feature>
<keyword evidence="3 7" id="KW-0812">Transmembrane</keyword>
<dbReference type="Proteomes" id="UP000399692">
    <property type="component" value="Unassembled WGS sequence"/>
</dbReference>
<evidence type="ECO:0000256" key="3">
    <source>
        <dbReference type="ARBA" id="ARBA00022692"/>
    </source>
</evidence>
<evidence type="ECO:0000256" key="5">
    <source>
        <dbReference type="ARBA" id="ARBA00023136"/>
    </source>
</evidence>
<dbReference type="InterPro" id="IPR050445">
    <property type="entry name" value="Bact_polysacc_biosynth/exp"/>
</dbReference>
<evidence type="ECO:0000313" key="11">
    <source>
        <dbReference type="Proteomes" id="UP000399692"/>
    </source>
</evidence>
<dbReference type="GO" id="GO:0004713">
    <property type="term" value="F:protein tyrosine kinase activity"/>
    <property type="evidence" value="ECO:0007669"/>
    <property type="project" value="TreeGrafter"/>
</dbReference>
<accession>A0A5E6W981</accession>
<dbReference type="EMBL" id="CABVHF010000024">
    <property type="protein sequence ID" value="VVN25328.1"/>
    <property type="molecule type" value="Genomic_DNA"/>
</dbReference>
<feature type="transmembrane region" description="Helical" evidence="7">
    <location>
        <begin position="28"/>
        <end position="47"/>
    </location>
</feature>
<dbReference type="OrthoDB" id="8113255at2"/>
<dbReference type="AlphaFoldDB" id="A0A5E6W981"/>
<proteinExistence type="predicted"/>
<feature type="domain" description="Polysaccharide chain length determinant N-terminal" evidence="8">
    <location>
        <begin position="13"/>
        <end position="106"/>
    </location>
</feature>
<evidence type="ECO:0000259" key="8">
    <source>
        <dbReference type="Pfam" id="PF02706"/>
    </source>
</evidence>
<feature type="coiled-coil region" evidence="6">
    <location>
        <begin position="189"/>
        <end position="224"/>
    </location>
</feature>
<dbReference type="InterPro" id="IPR003856">
    <property type="entry name" value="LPS_length_determ_N"/>
</dbReference>
<keyword evidence="6" id="KW-0175">Coiled coil</keyword>
<evidence type="ECO:0000256" key="7">
    <source>
        <dbReference type="SAM" id="Phobius"/>
    </source>
</evidence>
<feature type="domain" description="Tyrosine-protein kinase G-rich" evidence="9">
    <location>
        <begin position="307"/>
        <end position="340"/>
    </location>
</feature>
<keyword evidence="2" id="KW-1003">Cell membrane</keyword>
<gene>
    <name evidence="10" type="primary">wzzB</name>
    <name evidence="10" type="ORF">PS631_04603</name>
</gene>
<dbReference type="PANTHER" id="PTHR32309:SF13">
    <property type="entry name" value="FERRIC ENTEROBACTIN TRANSPORT PROTEIN FEPE"/>
    <property type="match status" value="1"/>
</dbReference>
<sequence>MRNERERLSGEGEIDLVELVQGVWRRRLWVALVALPIIGLSIAYVLLVQPVYEAKLYVQPPSQSEIAQLNNARGGDSGLPTYSVKDVYDIYLKALQSEALRNKFFRTEYLAHLTDEQRSGSRDALYSHFNSLIKVSQAGKDMPSRYVVTANLEDPRRAADWVTTYVEMASERAKREVLKGSHSDLAIMADNLERQIQAAQAGARKQREDQIAQLQEALAVAESIGLKKPPILSGDLSSEISAGMGGSLTYMRGSEALRAEIDTLKSRVSDDPFISELRSRQEKLGIYRSISIDPSAIAVYQQDGAVEQPDKPIKPKKSLIVLLASAAGLGLGVMVALARDVWIRRRVMA</sequence>
<dbReference type="Pfam" id="PF02706">
    <property type="entry name" value="Wzz"/>
    <property type="match status" value="1"/>
</dbReference>
<protein>
    <submittedName>
        <fullName evidence="10">Chain length determinant protein</fullName>
    </submittedName>
</protein>
<dbReference type="SUPFAM" id="SSF160355">
    <property type="entry name" value="Bacterial polysaccharide co-polymerase-like"/>
    <property type="match status" value="1"/>
</dbReference>
<evidence type="ECO:0000256" key="2">
    <source>
        <dbReference type="ARBA" id="ARBA00022475"/>
    </source>
</evidence>